<keyword evidence="2" id="KW-1185">Reference proteome</keyword>
<evidence type="ECO:0000313" key="1">
    <source>
        <dbReference type="EMBL" id="GMH28138.1"/>
    </source>
</evidence>
<proteinExistence type="predicted"/>
<sequence>MVSSSSMPTSNNGSYDYLMDSNINDILTNDVVSPKFWRDDDQQSNNIGVVDYNRTSMSHSLVFLIDECVHDGAKNQGLLHKSFQDDEGFVESEYTDLEDLASLVNLVLDSF</sequence>
<dbReference type="EMBL" id="BSYO01000034">
    <property type="protein sequence ID" value="GMH28138.1"/>
    <property type="molecule type" value="Genomic_DNA"/>
</dbReference>
<dbReference type="AlphaFoldDB" id="A0AAD3Y3R5"/>
<gene>
    <name evidence="1" type="ORF">Nepgr_029981</name>
</gene>
<comment type="caution">
    <text evidence="1">The sequence shown here is derived from an EMBL/GenBank/DDBJ whole genome shotgun (WGS) entry which is preliminary data.</text>
</comment>
<reference evidence="1" key="1">
    <citation type="submission" date="2023-05" db="EMBL/GenBank/DDBJ databases">
        <title>Nepenthes gracilis genome sequencing.</title>
        <authorList>
            <person name="Fukushima K."/>
        </authorList>
    </citation>
    <scope>NUCLEOTIDE SEQUENCE</scope>
    <source>
        <strain evidence="1">SING2019-196</strain>
    </source>
</reference>
<protein>
    <submittedName>
        <fullName evidence="1">Uncharacterized protein</fullName>
    </submittedName>
</protein>
<organism evidence="1 2">
    <name type="scientific">Nepenthes gracilis</name>
    <name type="common">Slender pitcher plant</name>
    <dbReference type="NCBI Taxonomy" id="150966"/>
    <lineage>
        <taxon>Eukaryota</taxon>
        <taxon>Viridiplantae</taxon>
        <taxon>Streptophyta</taxon>
        <taxon>Embryophyta</taxon>
        <taxon>Tracheophyta</taxon>
        <taxon>Spermatophyta</taxon>
        <taxon>Magnoliopsida</taxon>
        <taxon>eudicotyledons</taxon>
        <taxon>Gunneridae</taxon>
        <taxon>Pentapetalae</taxon>
        <taxon>Caryophyllales</taxon>
        <taxon>Nepenthaceae</taxon>
        <taxon>Nepenthes</taxon>
    </lineage>
</organism>
<accession>A0AAD3Y3R5</accession>
<evidence type="ECO:0000313" key="2">
    <source>
        <dbReference type="Proteomes" id="UP001279734"/>
    </source>
</evidence>
<name>A0AAD3Y3R5_NEPGR</name>
<dbReference type="Proteomes" id="UP001279734">
    <property type="component" value="Unassembled WGS sequence"/>
</dbReference>